<dbReference type="InterPro" id="IPR055170">
    <property type="entry name" value="GFO_IDH_MocA-like_dom"/>
</dbReference>
<evidence type="ECO:0000313" key="3">
    <source>
        <dbReference type="EMBL" id="PWR25674.1"/>
    </source>
</evidence>
<keyword evidence="4" id="KW-1185">Reference proteome</keyword>
<organism evidence="3 4">
    <name type="scientific">Zavarzinia aquatilis</name>
    <dbReference type="NCBI Taxonomy" id="2211142"/>
    <lineage>
        <taxon>Bacteria</taxon>
        <taxon>Pseudomonadati</taxon>
        <taxon>Pseudomonadota</taxon>
        <taxon>Alphaproteobacteria</taxon>
        <taxon>Rhodospirillales</taxon>
        <taxon>Zavarziniaceae</taxon>
        <taxon>Zavarzinia</taxon>
    </lineage>
</organism>
<accession>A0A317EH79</accession>
<dbReference type="InterPro" id="IPR036291">
    <property type="entry name" value="NAD(P)-bd_dom_sf"/>
</dbReference>
<dbReference type="InterPro" id="IPR000683">
    <property type="entry name" value="Gfo/Idh/MocA-like_OxRdtase_N"/>
</dbReference>
<dbReference type="PANTHER" id="PTHR43377:SF1">
    <property type="entry name" value="BILIVERDIN REDUCTASE A"/>
    <property type="match status" value="1"/>
</dbReference>
<dbReference type="SUPFAM" id="SSF51735">
    <property type="entry name" value="NAD(P)-binding Rossmann-fold domains"/>
    <property type="match status" value="1"/>
</dbReference>
<dbReference type="GO" id="GO:0000166">
    <property type="term" value="F:nucleotide binding"/>
    <property type="evidence" value="ECO:0007669"/>
    <property type="project" value="InterPro"/>
</dbReference>
<name>A0A317EH79_9PROT</name>
<dbReference type="SUPFAM" id="SSF55347">
    <property type="entry name" value="Glyceraldehyde-3-phosphate dehydrogenase-like, C-terminal domain"/>
    <property type="match status" value="1"/>
</dbReference>
<dbReference type="Gene3D" id="3.40.50.720">
    <property type="entry name" value="NAD(P)-binding Rossmann-like Domain"/>
    <property type="match status" value="1"/>
</dbReference>
<dbReference type="RefSeq" id="WP_109901890.1">
    <property type="nucleotide sequence ID" value="NZ_QGLE01000001.1"/>
</dbReference>
<dbReference type="PANTHER" id="PTHR43377">
    <property type="entry name" value="BILIVERDIN REDUCTASE A"/>
    <property type="match status" value="1"/>
</dbReference>
<feature type="domain" description="Gfo/Idh/MocA-like oxidoreductase N-terminal" evidence="1">
    <location>
        <begin position="11"/>
        <end position="126"/>
    </location>
</feature>
<dbReference type="Gene3D" id="3.30.360.10">
    <property type="entry name" value="Dihydrodipicolinate Reductase, domain 2"/>
    <property type="match status" value="1"/>
</dbReference>
<protein>
    <recommendedName>
        <fullName evidence="5">Gfo/Idh/MocA family oxidoreductase</fullName>
    </recommendedName>
</protein>
<dbReference type="EMBL" id="QGLE01000001">
    <property type="protein sequence ID" value="PWR25674.1"/>
    <property type="molecule type" value="Genomic_DNA"/>
</dbReference>
<gene>
    <name evidence="3" type="ORF">DKG74_01545</name>
</gene>
<evidence type="ECO:0000259" key="1">
    <source>
        <dbReference type="Pfam" id="PF01408"/>
    </source>
</evidence>
<dbReference type="InterPro" id="IPR051450">
    <property type="entry name" value="Gfo/Idh/MocA_Oxidoreductases"/>
</dbReference>
<dbReference type="OrthoDB" id="9800846at2"/>
<evidence type="ECO:0000259" key="2">
    <source>
        <dbReference type="Pfam" id="PF22725"/>
    </source>
</evidence>
<dbReference type="Proteomes" id="UP000245461">
    <property type="component" value="Unassembled WGS sequence"/>
</dbReference>
<dbReference type="AlphaFoldDB" id="A0A317EH79"/>
<sequence>MTATAAPPSPLRVAVIGCGMMGRNHLRCYARLPGVEIVGAVDPSEANRAEATKAFGVTTFETLDRLPKVDAVSIVTPSVTHADLADHLIRRGIHCMIEKPLALSAEEGRRIADLGKAAGVTLAVGHLERFNPAVVALKAALPQLGPLHAVTARRLAKAGRIVDVDVIDDLMVHDIDVVLDLLGRPEAVRAQVDGLRGADVPGYDYATALVGFPGGILAAISASRMTPIRIRTLEVLGTEAGAVADYIAQTLVIRRPGEGGSVVETPVPIERREPLLDELADFLDAIRNRRPPRVTPDQAVQTLALAERLKAARDL</sequence>
<comment type="caution">
    <text evidence="3">The sequence shown here is derived from an EMBL/GenBank/DDBJ whole genome shotgun (WGS) entry which is preliminary data.</text>
</comment>
<proteinExistence type="predicted"/>
<reference evidence="3 4" key="1">
    <citation type="submission" date="2018-05" db="EMBL/GenBank/DDBJ databases">
        <title>Zavarzinia sp. HR-AS.</title>
        <authorList>
            <person name="Lee Y."/>
            <person name="Jeon C.O."/>
        </authorList>
    </citation>
    <scope>NUCLEOTIDE SEQUENCE [LARGE SCALE GENOMIC DNA]</scope>
    <source>
        <strain evidence="3 4">HR-AS</strain>
    </source>
</reference>
<feature type="domain" description="GFO/IDH/MocA-like oxidoreductase" evidence="2">
    <location>
        <begin position="166"/>
        <end position="241"/>
    </location>
</feature>
<dbReference type="Pfam" id="PF22725">
    <property type="entry name" value="GFO_IDH_MocA_C3"/>
    <property type="match status" value="1"/>
</dbReference>
<dbReference type="Pfam" id="PF01408">
    <property type="entry name" value="GFO_IDH_MocA"/>
    <property type="match status" value="1"/>
</dbReference>
<evidence type="ECO:0008006" key="5">
    <source>
        <dbReference type="Google" id="ProtNLM"/>
    </source>
</evidence>
<evidence type="ECO:0000313" key="4">
    <source>
        <dbReference type="Proteomes" id="UP000245461"/>
    </source>
</evidence>